<dbReference type="Proteomes" id="UP000325313">
    <property type="component" value="Unassembled WGS sequence"/>
</dbReference>
<gene>
    <name evidence="3" type="ORF">PGT21_002445</name>
    <name evidence="4" type="ORF">PGTUg99_006297</name>
</gene>
<evidence type="ECO:0000256" key="1">
    <source>
        <dbReference type="SAM" id="SignalP"/>
    </source>
</evidence>
<protein>
    <recommendedName>
        <fullName evidence="2">CCHC-type domain-containing protein</fullName>
    </recommendedName>
</protein>
<dbReference type="Pfam" id="PF00098">
    <property type="entry name" value="zf-CCHC"/>
    <property type="match status" value="1"/>
</dbReference>
<dbReference type="GO" id="GO:0003676">
    <property type="term" value="F:nucleic acid binding"/>
    <property type="evidence" value="ECO:0007669"/>
    <property type="project" value="InterPro"/>
</dbReference>
<evidence type="ECO:0000313" key="3">
    <source>
        <dbReference type="EMBL" id="KAA1093904.1"/>
    </source>
</evidence>
<feature type="chain" id="PRO_5033848996" description="CCHC-type domain-containing protein" evidence="1">
    <location>
        <begin position="20"/>
        <end position="98"/>
    </location>
</feature>
<dbReference type="EMBL" id="VDEP01000115">
    <property type="protein sequence ID" value="KAA1129983.1"/>
    <property type="molecule type" value="Genomic_DNA"/>
</dbReference>
<name>A0A5B0NZB6_PUCGR</name>
<proteinExistence type="predicted"/>
<dbReference type="EMBL" id="VSWC01000079">
    <property type="protein sequence ID" value="KAA1093904.1"/>
    <property type="molecule type" value="Genomic_DNA"/>
</dbReference>
<evidence type="ECO:0000313" key="6">
    <source>
        <dbReference type="Proteomes" id="UP000325313"/>
    </source>
</evidence>
<reference evidence="5 6" key="1">
    <citation type="submission" date="2019-05" db="EMBL/GenBank/DDBJ databases">
        <title>Emergence of the Ug99 lineage of the wheat stem rust pathogen through somatic hybridization.</title>
        <authorList>
            <person name="Li F."/>
            <person name="Upadhyaya N.M."/>
            <person name="Sperschneider J."/>
            <person name="Matny O."/>
            <person name="Nguyen-Phuc H."/>
            <person name="Mago R."/>
            <person name="Raley C."/>
            <person name="Miller M.E."/>
            <person name="Silverstein K.A.T."/>
            <person name="Henningsen E."/>
            <person name="Hirsch C.D."/>
            <person name="Visser B."/>
            <person name="Pretorius Z.A."/>
            <person name="Steffenson B.J."/>
            <person name="Schwessinger B."/>
            <person name="Dodds P.N."/>
            <person name="Figueroa M."/>
        </authorList>
    </citation>
    <scope>NUCLEOTIDE SEQUENCE [LARGE SCALE GENOMIC DNA]</scope>
    <source>
        <strain evidence="3">21-0</strain>
        <strain evidence="4 6">Ug99</strain>
    </source>
</reference>
<organism evidence="3 5">
    <name type="scientific">Puccinia graminis f. sp. tritici</name>
    <dbReference type="NCBI Taxonomy" id="56615"/>
    <lineage>
        <taxon>Eukaryota</taxon>
        <taxon>Fungi</taxon>
        <taxon>Dikarya</taxon>
        <taxon>Basidiomycota</taxon>
        <taxon>Pucciniomycotina</taxon>
        <taxon>Pucciniomycetes</taxon>
        <taxon>Pucciniales</taxon>
        <taxon>Pucciniaceae</taxon>
        <taxon>Puccinia</taxon>
    </lineage>
</organism>
<accession>A0A5B0NZB6</accession>
<evidence type="ECO:0000259" key="2">
    <source>
        <dbReference type="Pfam" id="PF00098"/>
    </source>
</evidence>
<sequence length="98" mass="10132">MKVSAIVAAVITLLPLSSAMYTGPDNTVTTHVASGSATTDSVLGSASAGDCSTDSGVYRTVTVHDLPSRVGLAKRVKVCTNCRSPGHVLAQCPYPWRP</sequence>
<evidence type="ECO:0000313" key="5">
    <source>
        <dbReference type="Proteomes" id="UP000324748"/>
    </source>
</evidence>
<dbReference type="AlphaFoldDB" id="A0A5B0NZB6"/>
<evidence type="ECO:0000313" key="4">
    <source>
        <dbReference type="EMBL" id="KAA1129983.1"/>
    </source>
</evidence>
<dbReference type="InterPro" id="IPR001878">
    <property type="entry name" value="Znf_CCHC"/>
</dbReference>
<comment type="caution">
    <text evidence="3">The sequence shown here is derived from an EMBL/GenBank/DDBJ whole genome shotgun (WGS) entry which is preliminary data.</text>
</comment>
<keyword evidence="5" id="KW-1185">Reference proteome</keyword>
<feature type="domain" description="CCHC-type" evidence="2">
    <location>
        <begin position="78"/>
        <end position="93"/>
    </location>
</feature>
<keyword evidence="1" id="KW-0732">Signal</keyword>
<dbReference type="Proteomes" id="UP000324748">
    <property type="component" value="Unassembled WGS sequence"/>
</dbReference>
<feature type="signal peptide" evidence="1">
    <location>
        <begin position="1"/>
        <end position="19"/>
    </location>
</feature>
<dbReference type="GO" id="GO:0008270">
    <property type="term" value="F:zinc ion binding"/>
    <property type="evidence" value="ECO:0007669"/>
    <property type="project" value="InterPro"/>
</dbReference>